<feature type="non-terminal residue" evidence="1">
    <location>
        <position position="1"/>
    </location>
</feature>
<sequence>VEMGNGVWPEAEITQDGLLCVNIISSNDMYRTSPRKTIFIIDAYSWDSTEISSSCSFIPLTNNQNNEDFTIVIPKKSVLSRGKYCLLDKIMIKRDSNGKYSYKVQDKVGNNLISNNGDYIPSSEELETYEISEIMNRQPELTNYFVENTRIVEESIWNDVTPAQNQIVLSDISGKTFAKDLTTTKSLITFNTDGSYSENYIINSGSSIYFIEGTYEVNNGIITKTIKAVDNVAYSSVSEGIKSNIYEENTTSDIYYSSSVFTGITDITEQYYQKTGTFEATILGADGELKTSQKLEFPNELEFLLYDTDSDGTTDKAYLGTDTYEVSIDNSLEFIKLTGDTYIYKIYRLGESDLQDKYLVEKTDLSDSMIDYFISEWDLSSISIHTPLLSGKLFHMGEIDEQDQYLMYFKENGDLDVYKNGSGEVHFASTTWSINYMNILSIGTIADDNFSYISSKDYSVNNYSKDTGETPFYNVQFDDTTDLENGILISQIQTITSLENSMTYDKHFTINAEGQSPGTIRFFYSYDFTEYGFSFDSWYYIKNVSNNATFDGISQSTRLFDNYIEVDGLEKQIYIFQTLFFKDYYKFKGYVVITYDGTKFDSLRYFLDADYENYMVHGNYMD</sequence>
<dbReference type="EMBL" id="PKTG01000032">
    <property type="protein sequence ID" value="PLX19395.1"/>
    <property type="molecule type" value="Genomic_DNA"/>
</dbReference>
<organism evidence="1 2">
    <name type="scientific">Muiribacterium halophilum</name>
    <dbReference type="NCBI Taxonomy" id="2053465"/>
    <lineage>
        <taxon>Bacteria</taxon>
        <taxon>Candidatus Muiribacteriota</taxon>
        <taxon>Candidatus Muiribacteriia</taxon>
        <taxon>Candidatus Muiribacteriales</taxon>
        <taxon>Candidatus Muiribacteriaceae</taxon>
        <taxon>Candidatus Muiribacterium</taxon>
    </lineage>
</organism>
<proteinExistence type="predicted"/>
<comment type="caution">
    <text evidence="1">The sequence shown here is derived from an EMBL/GenBank/DDBJ whole genome shotgun (WGS) entry which is preliminary data.</text>
</comment>
<dbReference type="AlphaFoldDB" id="A0A2N5ZL27"/>
<reference evidence="1 2" key="1">
    <citation type="submission" date="2017-11" db="EMBL/GenBank/DDBJ databases">
        <title>Genome-resolved metagenomics identifies genetic mobility, metabolic interactions, and unexpected diversity in perchlorate-reducing communities.</title>
        <authorList>
            <person name="Barnum T.P."/>
            <person name="Figueroa I.A."/>
            <person name="Carlstrom C.I."/>
            <person name="Lucas L.N."/>
            <person name="Engelbrektson A.L."/>
            <person name="Coates J.D."/>
        </authorList>
    </citation>
    <scope>NUCLEOTIDE SEQUENCE [LARGE SCALE GENOMIC DNA]</scope>
    <source>
        <strain evidence="1">BM706</strain>
    </source>
</reference>
<name>A0A2N5ZL27_MUIH1</name>
<gene>
    <name evidence="1" type="ORF">C0601_01860</name>
</gene>
<evidence type="ECO:0000313" key="1">
    <source>
        <dbReference type="EMBL" id="PLX19395.1"/>
    </source>
</evidence>
<dbReference type="Proteomes" id="UP000234857">
    <property type="component" value="Unassembled WGS sequence"/>
</dbReference>
<accession>A0A2N5ZL27</accession>
<protein>
    <submittedName>
        <fullName evidence="1">Uncharacterized protein</fullName>
    </submittedName>
</protein>
<evidence type="ECO:0000313" key="2">
    <source>
        <dbReference type="Proteomes" id="UP000234857"/>
    </source>
</evidence>